<dbReference type="EMBL" id="RBVX01000023">
    <property type="protein sequence ID" value="RSL31569.1"/>
    <property type="molecule type" value="Genomic_DNA"/>
</dbReference>
<sequence length="120" mass="13752">MGRHTLLILFAFLFIGCSSEKDKVIDNLKPEKEGNYSFAIFADENPTETDYYRKVTDVAVSLGDSVSNRSVFIKNEEDADEYKYDDIFNIKNYPLIIVFDSNGIVLKTHSTSELEQFFSD</sequence>
<evidence type="ECO:0000313" key="2">
    <source>
        <dbReference type="Proteomes" id="UP000275076"/>
    </source>
</evidence>
<gene>
    <name evidence="1" type="ORF">D7Z54_20240</name>
</gene>
<dbReference type="AlphaFoldDB" id="A0A3R9P6W1"/>
<accession>A0A3R9P6W1</accession>
<comment type="caution">
    <text evidence="1">The sequence shown here is derived from an EMBL/GenBank/DDBJ whole genome shotgun (WGS) entry which is preliminary data.</text>
</comment>
<dbReference type="Proteomes" id="UP000275076">
    <property type="component" value="Unassembled WGS sequence"/>
</dbReference>
<name>A0A3R9P6W1_9BACI</name>
<keyword evidence="2" id="KW-1185">Reference proteome</keyword>
<dbReference type="RefSeq" id="WP_125558415.1">
    <property type="nucleotide sequence ID" value="NZ_RBVX01000023.1"/>
</dbReference>
<proteinExistence type="predicted"/>
<dbReference type="PROSITE" id="PS51257">
    <property type="entry name" value="PROKAR_LIPOPROTEIN"/>
    <property type="match status" value="1"/>
</dbReference>
<reference evidence="1 2" key="1">
    <citation type="submission" date="2018-10" db="EMBL/GenBank/DDBJ databases">
        <title>Draft genome sequence of Bacillus salarius IM0101, isolated from a hypersaline soil in Inner Mongolia, China.</title>
        <authorList>
            <person name="Yamprayoonswat W."/>
            <person name="Boonvisut S."/>
            <person name="Jumpathong W."/>
            <person name="Sittihan S."/>
            <person name="Ruangsuj P."/>
            <person name="Wanthongcharoen S."/>
            <person name="Thongpramul N."/>
            <person name="Pimmason S."/>
            <person name="Yu B."/>
            <person name="Yasawong M."/>
        </authorList>
    </citation>
    <scope>NUCLEOTIDE SEQUENCE [LARGE SCALE GENOMIC DNA]</scope>
    <source>
        <strain evidence="1 2">IM0101</strain>
    </source>
</reference>
<evidence type="ECO:0000313" key="1">
    <source>
        <dbReference type="EMBL" id="RSL31569.1"/>
    </source>
</evidence>
<organism evidence="1 2">
    <name type="scientific">Salibacterium salarium</name>
    <dbReference type="NCBI Taxonomy" id="284579"/>
    <lineage>
        <taxon>Bacteria</taxon>
        <taxon>Bacillati</taxon>
        <taxon>Bacillota</taxon>
        <taxon>Bacilli</taxon>
        <taxon>Bacillales</taxon>
        <taxon>Bacillaceae</taxon>
    </lineage>
</organism>
<protein>
    <submittedName>
        <fullName evidence="1">Uncharacterized protein</fullName>
    </submittedName>
</protein>
<dbReference type="OrthoDB" id="2919475at2"/>